<gene>
    <name evidence="2" type="ORF">SAMN06296036_106183</name>
</gene>
<dbReference type="AlphaFoldDB" id="A0A1Y6BU64"/>
<evidence type="ECO:0000313" key="3">
    <source>
        <dbReference type="Proteomes" id="UP000192907"/>
    </source>
</evidence>
<proteinExistence type="predicted"/>
<accession>A0A1Y6BU64</accession>
<dbReference type="STRING" id="1513793.SAMN06296036_106183"/>
<protein>
    <submittedName>
        <fullName evidence="2">Uncharacterized protein involved in exopolysaccharide biosynthesis</fullName>
    </submittedName>
</protein>
<dbReference type="OrthoDB" id="9990930at2"/>
<dbReference type="EMBL" id="FWZT01000006">
    <property type="protein sequence ID" value="SMF18515.1"/>
    <property type="molecule type" value="Genomic_DNA"/>
</dbReference>
<evidence type="ECO:0000313" key="2">
    <source>
        <dbReference type="EMBL" id="SMF18515.1"/>
    </source>
</evidence>
<dbReference type="Proteomes" id="UP000192907">
    <property type="component" value="Unassembled WGS sequence"/>
</dbReference>
<keyword evidence="1" id="KW-1133">Transmembrane helix</keyword>
<feature type="transmembrane region" description="Helical" evidence="1">
    <location>
        <begin position="35"/>
        <end position="56"/>
    </location>
</feature>
<feature type="transmembrane region" description="Helical" evidence="1">
    <location>
        <begin position="399"/>
        <end position="417"/>
    </location>
</feature>
<evidence type="ECO:0000256" key="1">
    <source>
        <dbReference type="SAM" id="Phobius"/>
    </source>
</evidence>
<name>A0A1Y6BU64_9BACT</name>
<keyword evidence="1" id="KW-0472">Membrane</keyword>
<sequence>MKNRTDEFNQNEEDWQLAGPLPDLVYLKKLFKRHILFAIQGIVLSLVVAIGIALTARNVFESKIHAVFDQTDISGSGLGVSSQASYNIVSRLFLARFNSQEFLYKIGKDLHIIDELRKPRFPYNLLGAEPSVPETQEEIIAEKLAVVDYMKKHLKVEAEPYTGILNLYSYADTPAKAAKLATVAMNDFIKQELEFQLESVEKKLALLETGVESVTLIEEDDSSQDTSASQPDRLKKLQIREQESRLEDDLKRVTSELNSNQVKQKNLEAAHKADLEKLLGSLQPSHPTVQSKERTFRVEMGALKTAEAKLIRNAEEMRRELWRTRVNKVRTEGTMVPTGEGLTYQGAFFIAVSDRIKDLSLEKKNLIRQINDPDQRTRIKILFPSTLERVPFKSNRRKMAMVISVIGGMIVLALVLLREIRNPIARDDWRILRRNGQPILTQIALESRKQFERITPQDADSLRSLFAQGNPNEEGLRTLLSYRRLELAVSQNCTGNIILLTSSGSRDELGSSIFSFLNILATDTNQRVLAIDFNGYDPICPNIEPKNDVIDVIQKKCSLESIIQKGGNETHQFDVIPPFREYAGERTRVFTYKNLSSIIDSVKGSYDLMFLRSFPESQFTENVVLSNIASDSLVCVDAERTSFNELDRTITHIDSEKLRGLVLVGT</sequence>
<dbReference type="InterPro" id="IPR027417">
    <property type="entry name" value="P-loop_NTPase"/>
</dbReference>
<dbReference type="InterPro" id="IPR050445">
    <property type="entry name" value="Bact_polysacc_biosynth/exp"/>
</dbReference>
<dbReference type="Gene3D" id="3.40.50.300">
    <property type="entry name" value="P-loop containing nucleotide triphosphate hydrolases"/>
    <property type="match status" value="1"/>
</dbReference>
<organism evidence="2 3">
    <name type="scientific">Pseudobacteriovorax antillogorgiicola</name>
    <dbReference type="NCBI Taxonomy" id="1513793"/>
    <lineage>
        <taxon>Bacteria</taxon>
        <taxon>Pseudomonadati</taxon>
        <taxon>Bdellovibrionota</taxon>
        <taxon>Oligoflexia</taxon>
        <taxon>Oligoflexales</taxon>
        <taxon>Pseudobacteriovoracaceae</taxon>
        <taxon>Pseudobacteriovorax</taxon>
    </lineage>
</organism>
<reference evidence="3" key="1">
    <citation type="submission" date="2017-04" db="EMBL/GenBank/DDBJ databases">
        <authorList>
            <person name="Varghese N."/>
            <person name="Submissions S."/>
        </authorList>
    </citation>
    <scope>NUCLEOTIDE SEQUENCE [LARGE SCALE GENOMIC DNA]</scope>
    <source>
        <strain evidence="3">RKEM611</strain>
    </source>
</reference>
<dbReference type="RefSeq" id="WP_132317787.1">
    <property type="nucleotide sequence ID" value="NZ_FWZT01000006.1"/>
</dbReference>
<keyword evidence="1" id="KW-0812">Transmembrane</keyword>
<dbReference type="PANTHER" id="PTHR32309">
    <property type="entry name" value="TYROSINE-PROTEIN KINASE"/>
    <property type="match status" value="1"/>
</dbReference>
<dbReference type="PANTHER" id="PTHR32309:SF31">
    <property type="entry name" value="CAPSULAR EXOPOLYSACCHARIDE FAMILY"/>
    <property type="match status" value="1"/>
</dbReference>
<keyword evidence="3" id="KW-1185">Reference proteome</keyword>